<dbReference type="RefSeq" id="XP_069197839.1">
    <property type="nucleotide sequence ID" value="XM_069345641.1"/>
</dbReference>
<accession>A0ABR3P5W1</accession>
<evidence type="ECO:0000256" key="2">
    <source>
        <dbReference type="SAM" id="SignalP"/>
    </source>
</evidence>
<dbReference type="Gene3D" id="2.130.10.10">
    <property type="entry name" value="YVTN repeat-like/Quinoprotein amine dehydrogenase"/>
    <property type="match status" value="1"/>
</dbReference>
<dbReference type="EMBL" id="JBFMKM010000013">
    <property type="protein sequence ID" value="KAL1301563.1"/>
    <property type="molecule type" value="Genomic_DNA"/>
</dbReference>
<organism evidence="3 4">
    <name type="scientific">Neodothiora populina</name>
    <dbReference type="NCBI Taxonomy" id="2781224"/>
    <lineage>
        <taxon>Eukaryota</taxon>
        <taxon>Fungi</taxon>
        <taxon>Dikarya</taxon>
        <taxon>Ascomycota</taxon>
        <taxon>Pezizomycotina</taxon>
        <taxon>Dothideomycetes</taxon>
        <taxon>Dothideomycetidae</taxon>
        <taxon>Dothideales</taxon>
        <taxon>Dothioraceae</taxon>
        <taxon>Neodothiora</taxon>
    </lineage>
</organism>
<reference evidence="3 4" key="1">
    <citation type="submission" date="2024-07" db="EMBL/GenBank/DDBJ databases">
        <title>Draft sequence of the Neodothiora populina.</title>
        <authorList>
            <person name="Drown D.D."/>
            <person name="Schuette U.S."/>
            <person name="Buechlein A.B."/>
            <person name="Rusch D.R."/>
            <person name="Winton L.W."/>
            <person name="Adams G.A."/>
        </authorList>
    </citation>
    <scope>NUCLEOTIDE SEQUENCE [LARGE SCALE GENOMIC DNA]</scope>
    <source>
        <strain evidence="3 4">CPC 39397</strain>
    </source>
</reference>
<dbReference type="InterPro" id="IPR050282">
    <property type="entry name" value="Cycloisomerase_2"/>
</dbReference>
<feature type="chain" id="PRO_5045870836" description="6-phosphogluconolactonase" evidence="2">
    <location>
        <begin position="18"/>
        <end position="402"/>
    </location>
</feature>
<dbReference type="SUPFAM" id="SSF50974">
    <property type="entry name" value="Nitrous oxide reductase, N-terminal domain"/>
    <property type="match status" value="1"/>
</dbReference>
<feature type="signal peptide" evidence="2">
    <location>
        <begin position="1"/>
        <end position="17"/>
    </location>
</feature>
<keyword evidence="4" id="KW-1185">Reference proteome</keyword>
<evidence type="ECO:0000313" key="4">
    <source>
        <dbReference type="Proteomes" id="UP001562354"/>
    </source>
</evidence>
<gene>
    <name evidence="3" type="ORF">AAFC00_005800</name>
</gene>
<dbReference type="Proteomes" id="UP001562354">
    <property type="component" value="Unassembled WGS sequence"/>
</dbReference>
<dbReference type="PANTHER" id="PTHR30344">
    <property type="entry name" value="6-PHOSPHOGLUCONOLACTONASE-RELATED"/>
    <property type="match status" value="1"/>
</dbReference>
<dbReference type="InterPro" id="IPR019405">
    <property type="entry name" value="Lactonase_7-beta_prop"/>
</dbReference>
<keyword evidence="2" id="KW-0732">Signal</keyword>
<comment type="similarity">
    <text evidence="1">Belongs to the cycloisomerase 2 family.</text>
</comment>
<evidence type="ECO:0008006" key="5">
    <source>
        <dbReference type="Google" id="ProtNLM"/>
    </source>
</evidence>
<name>A0ABR3P5W1_9PEZI</name>
<dbReference type="InterPro" id="IPR015943">
    <property type="entry name" value="WD40/YVTN_repeat-like_dom_sf"/>
</dbReference>
<proteinExistence type="inferred from homology"/>
<evidence type="ECO:0000256" key="1">
    <source>
        <dbReference type="ARBA" id="ARBA00005564"/>
    </source>
</evidence>
<dbReference type="InterPro" id="IPR011045">
    <property type="entry name" value="N2O_reductase_N"/>
</dbReference>
<sequence>MFSPIVQLCAVAGLASATNLFVSSYDGNITTLSLTETNGSYNLGKTYSNDGCAPNPSWLTLDYGHGVLYCLDEGLTTVNGTLSSFTIGANGELDLVEKKDTINGPVSGIVYGNPATGKRAIALAHYVGSAVSSWTLSPSSNGNFTFNEAFTYELDQPGPNAQRQDAPHEHEAVVDPTGQFILVPDLGADVVRVFSIDPDTLKLTPESPLEVTPGSGPRHIAFYNPHSTVCKTCTSYMFLVTELTNRVISYRLSYPAAGGMSFTEAFNISTFGDNAVPVNNTAAEIEVSPDNRFLIVSNRNNTIFNLPNPDYPTNKTEIPSDAISTYQINKADGSLTHTQLWPAGGFFPRSFSISKAGDLVAVGLQYSSEVVILSRDVASGNLGRPVAAIAIDGQVTSVVWNE</sequence>
<evidence type="ECO:0000313" key="3">
    <source>
        <dbReference type="EMBL" id="KAL1301563.1"/>
    </source>
</evidence>
<dbReference type="Pfam" id="PF10282">
    <property type="entry name" value="Lactonase"/>
    <property type="match status" value="1"/>
</dbReference>
<dbReference type="GeneID" id="95979499"/>
<protein>
    <recommendedName>
        <fullName evidence="5">6-phosphogluconolactonase</fullName>
    </recommendedName>
</protein>
<dbReference type="PANTHER" id="PTHR30344:SF1">
    <property type="entry name" value="6-PHOSPHOGLUCONOLACTONASE"/>
    <property type="match status" value="1"/>
</dbReference>
<comment type="caution">
    <text evidence="3">The sequence shown here is derived from an EMBL/GenBank/DDBJ whole genome shotgun (WGS) entry which is preliminary data.</text>
</comment>